<dbReference type="Proteomes" id="UP000616151">
    <property type="component" value="Unassembled WGS sequence"/>
</dbReference>
<comment type="caution">
    <text evidence="1">The sequence shown here is derived from an EMBL/GenBank/DDBJ whole genome shotgun (WGS) entry which is preliminary data.</text>
</comment>
<sequence length="962" mass="103942">MLSRLGIGARLFFAFLGITALSLSSGVAGWLILRDISATQSRINQEALPAVAAAQRTAETSARLVASAPALNAVRNETSRAAQEAELADLAADIKRSVSDASLASLDSATTDKLAGTVGALMHNLTAQNRLVKERLQLQQSFADRAERTIRAATAIVDLSETLVSNTSAGTSAVISGLYGLIDDPARREEAYQALDRLIEQDIYLLDRMWELRLRSSQIGLLANQLTRTTDRNEVAEIARGYEEHLRVVRRRVASIDDPVRREQAQGFLKILDAASGNAPVGLSLFGERLRLIAIGDDLESVAEANRNLSAQVSQVAQLMLDASQSAARTASAQAQQAVDAGLYVLLALSLIAITLSGLIVWFYVERGIVRRLGALSGAMQKLTVGDLSVEVSEEGAKELRALSSAVVAFRDETRKRQALEVERARNHEELRRHREELQDLVHQRTGELEQEVARHAQAREAAEAASRAKSAFLATMSHEIRTPMTGMLGMLRILKEEELSPEQRKHVTVAANSGETLLGILNSILDYSKIESDKVTLDRQTFDLSDLMTGVMALMRPSAEEKGLKLALEVDRKLAQHYAGDAGKLRQIVFNLVSNAIKFTETGEITVKATVTEKTEAGDRLRISVKDTGIGIAPDQQERIFDSFTQTDASVTRRYGGTGLGLAISRGLAQAMGGRLTVTSKPGEGSLFTLDITQAPATVATPIRVSASRNAHGTGPALNVLVVEDDAATRLVAGQFLAMLGHSAETVPDGYEAVARFAEIAPDLVLMDISLPGKDGIATARELRRRGGAQTPIIAMSAHVFTEEVERYLASGMDAYVAKPLNLEALAEAIGLVSDTGAAIDKALFAADIEELGPDAMRRILALADETLPKRFARMRGALERYDFDDLRAMAHATFSTATAAGFTQLGRDARALEQSAGKRDDQAVLRHLDRCEAAYRVASTEAATLLNGYQDERPRAAAKR</sequence>
<dbReference type="EC" id="2.7.13.3" evidence="1"/>
<dbReference type="EMBL" id="JAENHL010000008">
    <property type="protein sequence ID" value="MBK1871293.1"/>
    <property type="molecule type" value="Genomic_DNA"/>
</dbReference>
<protein>
    <submittedName>
        <fullName evidence="1">TMAO reductase system sensor histidine kinase/response regulator TorS</fullName>
        <ecNumber evidence="1">2.7.13.3</ecNumber>
    </submittedName>
</protein>
<gene>
    <name evidence="1" type="primary">torS</name>
    <name evidence="1" type="ORF">JHL16_33310</name>
</gene>
<keyword evidence="2" id="KW-1185">Reference proteome</keyword>
<keyword evidence="1" id="KW-0418">Kinase</keyword>
<reference evidence="1" key="1">
    <citation type="submission" date="2021-01" db="EMBL/GenBank/DDBJ databases">
        <authorList>
            <person name="Sun Q."/>
        </authorList>
    </citation>
    <scope>NUCLEOTIDE SEQUENCE</scope>
    <source>
        <strain evidence="1">YIM B02566</strain>
    </source>
</reference>
<evidence type="ECO:0000313" key="1">
    <source>
        <dbReference type="EMBL" id="MBK1871293.1"/>
    </source>
</evidence>
<name>A0ACC5RFD1_9HYPH</name>
<keyword evidence="1" id="KW-0808">Transferase</keyword>
<organism evidence="1 2">
    <name type="scientific">Taklimakanibacter albus</name>
    <dbReference type="NCBI Taxonomy" id="2800327"/>
    <lineage>
        <taxon>Bacteria</taxon>
        <taxon>Pseudomonadati</taxon>
        <taxon>Pseudomonadota</taxon>
        <taxon>Alphaproteobacteria</taxon>
        <taxon>Hyphomicrobiales</taxon>
        <taxon>Aestuariivirgaceae</taxon>
        <taxon>Taklimakanibacter</taxon>
    </lineage>
</organism>
<evidence type="ECO:0000313" key="2">
    <source>
        <dbReference type="Proteomes" id="UP000616151"/>
    </source>
</evidence>
<proteinExistence type="predicted"/>
<accession>A0ACC5RFD1</accession>